<dbReference type="PROSITE" id="PS50042">
    <property type="entry name" value="CNMP_BINDING_3"/>
    <property type="match status" value="1"/>
</dbReference>
<keyword evidence="5 9" id="KW-0560">Oxidoreductase</keyword>
<name>A0A518AY28_9BACT</name>
<proteinExistence type="inferred from homology"/>
<dbReference type="EC" id="1.6.5.9" evidence="2"/>
<dbReference type="SUPFAM" id="SSF51905">
    <property type="entry name" value="FAD/NAD(P)-binding domain"/>
    <property type="match status" value="2"/>
</dbReference>
<evidence type="ECO:0000256" key="2">
    <source>
        <dbReference type="ARBA" id="ARBA00012637"/>
    </source>
</evidence>
<feature type="domain" description="Cyclic nucleotide-binding" evidence="8">
    <location>
        <begin position="423"/>
        <end position="514"/>
    </location>
</feature>
<dbReference type="InterPro" id="IPR023753">
    <property type="entry name" value="FAD/NAD-binding_dom"/>
</dbReference>
<dbReference type="InterPro" id="IPR018490">
    <property type="entry name" value="cNMP-bd_dom_sf"/>
</dbReference>
<dbReference type="PANTHER" id="PTHR43706:SF47">
    <property type="entry name" value="EXTERNAL NADH-UBIQUINONE OXIDOREDUCTASE 1, MITOCHONDRIAL-RELATED"/>
    <property type="match status" value="1"/>
</dbReference>
<dbReference type="AlphaFoldDB" id="A0A518AY28"/>
<evidence type="ECO:0000259" key="8">
    <source>
        <dbReference type="PROSITE" id="PS50042"/>
    </source>
</evidence>
<dbReference type="InterPro" id="IPR000595">
    <property type="entry name" value="cNMP-bd_dom"/>
</dbReference>
<dbReference type="SUPFAM" id="SSF51206">
    <property type="entry name" value="cAMP-binding domain-like"/>
    <property type="match status" value="1"/>
</dbReference>
<evidence type="ECO:0000256" key="1">
    <source>
        <dbReference type="ARBA" id="ARBA00005272"/>
    </source>
</evidence>
<evidence type="ECO:0000256" key="3">
    <source>
        <dbReference type="ARBA" id="ARBA00022630"/>
    </source>
</evidence>
<evidence type="ECO:0000313" key="10">
    <source>
        <dbReference type="Proteomes" id="UP000317093"/>
    </source>
</evidence>
<dbReference type="Gene3D" id="3.50.50.100">
    <property type="match status" value="1"/>
</dbReference>
<dbReference type="InterPro" id="IPR045024">
    <property type="entry name" value="NDH-2"/>
</dbReference>
<evidence type="ECO:0000256" key="6">
    <source>
        <dbReference type="ARBA" id="ARBA00023027"/>
    </source>
</evidence>
<dbReference type="Gene3D" id="2.60.120.10">
    <property type="entry name" value="Jelly Rolls"/>
    <property type="match status" value="1"/>
</dbReference>
<gene>
    <name evidence="9" type="ORF">Pan216_04680</name>
</gene>
<dbReference type="PRINTS" id="PR00368">
    <property type="entry name" value="FADPNR"/>
</dbReference>
<dbReference type="KEGG" id="knv:Pan216_04680"/>
<evidence type="ECO:0000256" key="7">
    <source>
        <dbReference type="ARBA" id="ARBA00047599"/>
    </source>
</evidence>
<dbReference type="Pfam" id="PF00027">
    <property type="entry name" value="cNMP_binding"/>
    <property type="match status" value="1"/>
</dbReference>
<keyword evidence="6" id="KW-0520">NAD</keyword>
<evidence type="ECO:0000313" key="9">
    <source>
        <dbReference type="EMBL" id="QDU59637.1"/>
    </source>
</evidence>
<dbReference type="CDD" id="cd00038">
    <property type="entry name" value="CAP_ED"/>
    <property type="match status" value="1"/>
</dbReference>
<dbReference type="Pfam" id="PF07992">
    <property type="entry name" value="Pyr_redox_2"/>
    <property type="match status" value="1"/>
</dbReference>
<dbReference type="InterPro" id="IPR014710">
    <property type="entry name" value="RmlC-like_jellyroll"/>
</dbReference>
<dbReference type="RefSeq" id="WP_419193177.1">
    <property type="nucleotide sequence ID" value="NZ_CP036279.1"/>
</dbReference>
<evidence type="ECO:0000256" key="4">
    <source>
        <dbReference type="ARBA" id="ARBA00022827"/>
    </source>
</evidence>
<organism evidence="9 10">
    <name type="scientific">Kolteria novifilia</name>
    <dbReference type="NCBI Taxonomy" id="2527975"/>
    <lineage>
        <taxon>Bacteria</taxon>
        <taxon>Pseudomonadati</taxon>
        <taxon>Planctomycetota</taxon>
        <taxon>Planctomycetia</taxon>
        <taxon>Kolteriales</taxon>
        <taxon>Kolteriaceae</taxon>
        <taxon>Kolteria</taxon>
    </lineage>
</organism>
<dbReference type="SMART" id="SM00100">
    <property type="entry name" value="cNMP"/>
    <property type="match status" value="1"/>
</dbReference>
<comment type="similarity">
    <text evidence="1">Belongs to the NADH dehydrogenase family.</text>
</comment>
<protein>
    <recommendedName>
        <fullName evidence="2">NADH:ubiquinone reductase (non-electrogenic)</fullName>
        <ecNumber evidence="2">1.6.5.9</ecNumber>
    </recommendedName>
</protein>
<dbReference type="Proteomes" id="UP000317093">
    <property type="component" value="Chromosome"/>
</dbReference>
<comment type="catalytic activity">
    <reaction evidence="7">
        <text>a quinone + NADH + H(+) = a quinol + NAD(+)</text>
        <dbReference type="Rhea" id="RHEA:46160"/>
        <dbReference type="ChEBI" id="CHEBI:15378"/>
        <dbReference type="ChEBI" id="CHEBI:24646"/>
        <dbReference type="ChEBI" id="CHEBI:57540"/>
        <dbReference type="ChEBI" id="CHEBI:57945"/>
        <dbReference type="ChEBI" id="CHEBI:132124"/>
        <dbReference type="EC" id="1.6.5.9"/>
    </reaction>
</comment>
<accession>A0A518AY28</accession>
<keyword evidence="10" id="KW-1185">Reference proteome</keyword>
<dbReference type="InterPro" id="IPR036188">
    <property type="entry name" value="FAD/NAD-bd_sf"/>
</dbReference>
<evidence type="ECO:0000256" key="5">
    <source>
        <dbReference type="ARBA" id="ARBA00023002"/>
    </source>
</evidence>
<dbReference type="InterPro" id="IPR018488">
    <property type="entry name" value="cNMP-bd_CS"/>
</dbReference>
<keyword evidence="3" id="KW-0285">Flavoprotein</keyword>
<dbReference type="PROSITE" id="PS00889">
    <property type="entry name" value="CNMP_BINDING_2"/>
    <property type="match status" value="1"/>
</dbReference>
<dbReference type="GO" id="GO:0050136">
    <property type="term" value="F:NADH dehydrogenase (quinone) (non-electrogenic) activity"/>
    <property type="evidence" value="ECO:0007669"/>
    <property type="project" value="UniProtKB-EC"/>
</dbReference>
<keyword evidence="4" id="KW-0274">FAD</keyword>
<sequence length="546" mass="60725">MAYKRVVILGGGFAGVYTAMYLERHLHGCSDVEIVLINNENYLVFQPMLPEVISGNMGILDTVSPIRRLCPRTKLYVRRVEDVDVVNKTVVLSPGFRPRSLTIKYDHLVVALGNVTDFRGMSGLHDHAMPFKTLADALRLRDHLIHVLAEADIETDPELKEQLLTFVVAGGGFSGVECCAEMADFVRRAARSYHRIKASDIRCVLVHSRERILNREMPESLGLYGQKILTKRGVELQLNHRLKAASPEFAVLDDGTRIPTKTLVSTVPSSPNPVVENMDVPKVKGRIISDLEMQVQGFEDVWALGDCALVPSPTGEGYCPPTAQFAIRQAKTCADNIMASFGRNKGKRKQFKFKELGKMAQLGHRTAIAQLFGWLNLHGFFAWVFWRAIYWVKLPGLDRKIKVGASWFLDLLVPPELVQTKLDVPSAMTHEHYEPGEIVFREGDLGDRLYIIVNGEAEVYHDTGQGGAPVARLGAGEVFGEFSLLENKSRSASVRCVDAMDVITIAKSEFGPLVTYLPSLRQSFESMMQTRLDGNGTPSESSQSHE</sequence>
<dbReference type="PANTHER" id="PTHR43706">
    <property type="entry name" value="NADH DEHYDROGENASE"/>
    <property type="match status" value="1"/>
</dbReference>
<dbReference type="EMBL" id="CP036279">
    <property type="protein sequence ID" value="QDU59637.1"/>
    <property type="molecule type" value="Genomic_DNA"/>
</dbReference>
<reference evidence="9 10" key="1">
    <citation type="submission" date="2019-02" db="EMBL/GenBank/DDBJ databases">
        <title>Deep-cultivation of Planctomycetes and their phenomic and genomic characterization uncovers novel biology.</title>
        <authorList>
            <person name="Wiegand S."/>
            <person name="Jogler M."/>
            <person name="Boedeker C."/>
            <person name="Pinto D."/>
            <person name="Vollmers J."/>
            <person name="Rivas-Marin E."/>
            <person name="Kohn T."/>
            <person name="Peeters S.H."/>
            <person name="Heuer A."/>
            <person name="Rast P."/>
            <person name="Oberbeckmann S."/>
            <person name="Bunk B."/>
            <person name="Jeske O."/>
            <person name="Meyerdierks A."/>
            <person name="Storesund J.E."/>
            <person name="Kallscheuer N."/>
            <person name="Luecker S."/>
            <person name="Lage O.M."/>
            <person name="Pohl T."/>
            <person name="Merkel B.J."/>
            <person name="Hornburger P."/>
            <person name="Mueller R.-W."/>
            <person name="Bruemmer F."/>
            <person name="Labrenz M."/>
            <person name="Spormann A.M."/>
            <person name="Op den Camp H."/>
            <person name="Overmann J."/>
            <person name="Amann R."/>
            <person name="Jetten M.S.M."/>
            <person name="Mascher T."/>
            <person name="Medema M.H."/>
            <person name="Devos D.P."/>
            <person name="Kaster A.-K."/>
            <person name="Ovreas L."/>
            <person name="Rohde M."/>
            <person name="Galperin M.Y."/>
            <person name="Jogler C."/>
        </authorList>
    </citation>
    <scope>NUCLEOTIDE SEQUENCE [LARGE SCALE GENOMIC DNA]</scope>
    <source>
        <strain evidence="9 10">Pan216</strain>
    </source>
</reference>